<name>A0A238VSE0_9RHOB</name>
<accession>A0A238VSE0</accession>
<dbReference type="Proteomes" id="UP000198417">
    <property type="component" value="Unassembled WGS sequence"/>
</dbReference>
<dbReference type="InterPro" id="IPR037165">
    <property type="entry name" value="AldOxase/xan_DH_Mopterin-bd_sf"/>
</dbReference>
<gene>
    <name evidence="1" type="ORF">SAMN06265370_103103</name>
</gene>
<keyword evidence="2" id="KW-1185">Reference proteome</keyword>
<reference evidence="1 2" key="1">
    <citation type="submission" date="2017-06" db="EMBL/GenBank/DDBJ databases">
        <authorList>
            <person name="Kim H.J."/>
            <person name="Triplett B.A."/>
        </authorList>
    </citation>
    <scope>NUCLEOTIDE SEQUENCE [LARGE SCALE GENOMIC DNA]</scope>
    <source>
        <strain evidence="1 2">DSM 29052</strain>
    </source>
</reference>
<proteinExistence type="predicted"/>
<evidence type="ECO:0000313" key="1">
    <source>
        <dbReference type="EMBL" id="SNR37252.1"/>
    </source>
</evidence>
<evidence type="ECO:0000313" key="2">
    <source>
        <dbReference type="Proteomes" id="UP000198417"/>
    </source>
</evidence>
<dbReference type="Gene3D" id="3.30.365.10">
    <property type="entry name" value="Aldehyde oxidase/xanthine dehydrogenase, molybdopterin binding domain"/>
    <property type="match status" value="1"/>
</dbReference>
<dbReference type="SUPFAM" id="SSF56003">
    <property type="entry name" value="Molybdenum cofactor-binding domain"/>
    <property type="match status" value="1"/>
</dbReference>
<protein>
    <submittedName>
        <fullName evidence="1">Uncharacterized protein</fullName>
    </submittedName>
</protein>
<organism evidence="1 2">
    <name type="scientific">Puniceibacterium sediminis</name>
    <dbReference type="NCBI Taxonomy" id="1608407"/>
    <lineage>
        <taxon>Bacteria</taxon>
        <taxon>Pseudomonadati</taxon>
        <taxon>Pseudomonadota</taxon>
        <taxon>Alphaproteobacteria</taxon>
        <taxon>Rhodobacterales</taxon>
        <taxon>Paracoccaceae</taxon>
        <taxon>Puniceibacterium</taxon>
    </lineage>
</organism>
<sequence>MTVKIKHIEFGQGPFTGLATLVAEELDASWDQMRAESAPADDKLYKSLFFGL</sequence>
<dbReference type="GO" id="GO:0016491">
    <property type="term" value="F:oxidoreductase activity"/>
    <property type="evidence" value="ECO:0007669"/>
    <property type="project" value="InterPro"/>
</dbReference>
<dbReference type="AlphaFoldDB" id="A0A238VSE0"/>
<dbReference type="EMBL" id="FZNN01000003">
    <property type="protein sequence ID" value="SNR37252.1"/>
    <property type="molecule type" value="Genomic_DNA"/>
</dbReference>